<proteinExistence type="predicted"/>
<organism evidence="1">
    <name type="scientific">marine sediment metagenome</name>
    <dbReference type="NCBI Taxonomy" id="412755"/>
    <lineage>
        <taxon>unclassified sequences</taxon>
        <taxon>metagenomes</taxon>
        <taxon>ecological metagenomes</taxon>
    </lineage>
</organism>
<comment type="caution">
    <text evidence="1">The sequence shown here is derived from an EMBL/GenBank/DDBJ whole genome shotgun (WGS) entry which is preliminary data.</text>
</comment>
<dbReference type="AlphaFoldDB" id="X0S479"/>
<sequence>MKSAKNIQLTSYQKLNLNKITNDFNRRLNSSPTSVEVIKGIASKYVVCEGYGTRIVYSVTSHLNIKSSKVYKI</sequence>
<accession>X0S479</accession>
<reference evidence="1" key="1">
    <citation type="journal article" date="2014" name="Front. Microbiol.">
        <title>High frequency of phylogenetically diverse reductive dehalogenase-homologous genes in deep subseafloor sedimentary metagenomes.</title>
        <authorList>
            <person name="Kawai M."/>
            <person name="Futagami T."/>
            <person name="Toyoda A."/>
            <person name="Takaki Y."/>
            <person name="Nishi S."/>
            <person name="Hori S."/>
            <person name="Arai W."/>
            <person name="Tsubouchi T."/>
            <person name="Morono Y."/>
            <person name="Uchiyama I."/>
            <person name="Ito T."/>
            <person name="Fujiyama A."/>
            <person name="Inagaki F."/>
            <person name="Takami H."/>
        </authorList>
    </citation>
    <scope>NUCLEOTIDE SEQUENCE</scope>
    <source>
        <strain evidence="1">Expedition CK06-06</strain>
    </source>
</reference>
<gene>
    <name evidence="1" type="ORF">S01H1_03243</name>
</gene>
<protein>
    <submittedName>
        <fullName evidence="1">Uncharacterized protein</fullName>
    </submittedName>
</protein>
<name>X0S479_9ZZZZ</name>
<evidence type="ECO:0000313" key="1">
    <source>
        <dbReference type="EMBL" id="GAF75834.1"/>
    </source>
</evidence>
<dbReference type="EMBL" id="BARS01001747">
    <property type="protein sequence ID" value="GAF75834.1"/>
    <property type="molecule type" value="Genomic_DNA"/>
</dbReference>